<dbReference type="PROSITE" id="PS51257">
    <property type="entry name" value="PROKAR_LIPOPROTEIN"/>
    <property type="match status" value="1"/>
</dbReference>
<accession>A0A6N8GSG3</accession>
<feature type="region of interest" description="Disordered" evidence="1">
    <location>
        <begin position="139"/>
        <end position="186"/>
    </location>
</feature>
<keyword evidence="3" id="KW-1185">Reference proteome</keyword>
<evidence type="ECO:0000313" key="3">
    <source>
        <dbReference type="Proteomes" id="UP000436989"/>
    </source>
</evidence>
<dbReference type="EMBL" id="WOGU01000009">
    <property type="protein sequence ID" value="MUN63774.1"/>
    <property type="molecule type" value="Genomic_DNA"/>
</dbReference>
<reference evidence="2 3" key="1">
    <citation type="submission" date="2019-12" db="EMBL/GenBank/DDBJ databases">
        <authorList>
            <person name="Shi Y."/>
        </authorList>
    </citation>
    <scope>NUCLEOTIDE SEQUENCE [LARGE SCALE GENOMIC DNA]</scope>
    <source>
        <strain evidence="2 3">JCM 17929</strain>
    </source>
</reference>
<gene>
    <name evidence="2" type="ORF">GMA12_11590</name>
</gene>
<organism evidence="2 3">
    <name type="scientific">Kocuria sediminis</name>
    <dbReference type="NCBI Taxonomy" id="1038857"/>
    <lineage>
        <taxon>Bacteria</taxon>
        <taxon>Bacillati</taxon>
        <taxon>Actinomycetota</taxon>
        <taxon>Actinomycetes</taxon>
        <taxon>Micrococcales</taxon>
        <taxon>Micrococcaceae</taxon>
        <taxon>Kocuria</taxon>
    </lineage>
</organism>
<dbReference type="AlphaFoldDB" id="A0A6N8GSG3"/>
<protein>
    <submittedName>
        <fullName evidence="2">Uncharacterized protein</fullName>
    </submittedName>
</protein>
<dbReference type="Proteomes" id="UP000436989">
    <property type="component" value="Unassembled WGS sequence"/>
</dbReference>
<proteinExistence type="predicted"/>
<evidence type="ECO:0000256" key="1">
    <source>
        <dbReference type="SAM" id="MobiDB-lite"/>
    </source>
</evidence>
<name>A0A6N8GSG3_9MICC</name>
<comment type="caution">
    <text evidence="2">The sequence shown here is derived from an EMBL/GenBank/DDBJ whole genome shotgun (WGS) entry which is preliminary data.</text>
</comment>
<feature type="compositionally biased region" description="Low complexity" evidence="1">
    <location>
        <begin position="170"/>
        <end position="186"/>
    </location>
</feature>
<evidence type="ECO:0000313" key="2">
    <source>
        <dbReference type="EMBL" id="MUN63774.1"/>
    </source>
</evidence>
<sequence length="186" mass="19147">MPDHDHRPRKAATAAAVAVAALALSGCGGPTTPPSGAPVEQLLDPDALPAGPYAGPYDQAFAEDLEHYAEQEVTLRAQMETVVNPVAFTITTPADTGEESGEGEAVAPLLVVDFDDPSPALRPGEQVEITGTVHEAYNVPDTEENLGAPPGPDVLASYDGQPFLNATSVQTPTPQTAIPQATTPAS</sequence>